<dbReference type="SUPFAM" id="SSF56784">
    <property type="entry name" value="HAD-like"/>
    <property type="match status" value="1"/>
</dbReference>
<keyword evidence="2" id="KW-0479">Metal-binding</keyword>
<evidence type="ECO:0000256" key="4">
    <source>
        <dbReference type="ARBA" id="ARBA00022842"/>
    </source>
</evidence>
<dbReference type="RefSeq" id="WP_345617381.1">
    <property type="nucleotide sequence ID" value="NZ_BAABIG010000007.1"/>
</dbReference>
<evidence type="ECO:0000256" key="3">
    <source>
        <dbReference type="ARBA" id="ARBA00022801"/>
    </source>
</evidence>
<dbReference type="Gene3D" id="3.40.50.1000">
    <property type="entry name" value="HAD superfamily/HAD-like"/>
    <property type="match status" value="1"/>
</dbReference>
<evidence type="ECO:0000256" key="2">
    <source>
        <dbReference type="ARBA" id="ARBA00022723"/>
    </source>
</evidence>
<dbReference type="PANTHER" id="PTHR43344:SF13">
    <property type="entry name" value="PHOSPHATASE RV3661-RELATED"/>
    <property type="match status" value="1"/>
</dbReference>
<gene>
    <name evidence="5" type="ORF">GCM10023220_07390</name>
</gene>
<dbReference type="InterPro" id="IPR036412">
    <property type="entry name" value="HAD-like_sf"/>
</dbReference>
<protein>
    <submittedName>
        <fullName evidence="5">HAD-IB family hydrolase</fullName>
    </submittedName>
</protein>
<dbReference type="InterPro" id="IPR006385">
    <property type="entry name" value="HAD_hydro_SerB1"/>
</dbReference>
<dbReference type="Gene3D" id="1.20.1440.100">
    <property type="entry name" value="SG protein - dephosphorylation function"/>
    <property type="match status" value="1"/>
</dbReference>
<dbReference type="Proteomes" id="UP001501265">
    <property type="component" value="Unassembled WGS sequence"/>
</dbReference>
<sequence length="276" mass="29420">MYQKRLRDPAPARPAIPRRLAFFDVDETLISGKSMIDFLRHAPDGLWPSPRAHTGAPAGWTRGRAGVEELAELDRRGAGRAEMNRAYYRLYAGVSLTALRAAGRAWYTDFASRPAPYVTAGVEALAGHRRAGHTVVLVSGSAHPFVDPVAEALGVGRVLCTELEVDDDGLLTGGVTRTMIGADKGRAVTELRERLGVAAEDCFAYGDHASDLAMLQAVGNAAVVGEDPVLLHHARQGGWPVLSDSFGDGRRMVRPVAGDRREEHVGVAASGGNPPA</sequence>
<organism evidence="5 6">
    <name type="scientific">Streptomyces ziwulingensis</name>
    <dbReference type="NCBI Taxonomy" id="1045501"/>
    <lineage>
        <taxon>Bacteria</taxon>
        <taxon>Bacillati</taxon>
        <taxon>Actinomycetota</taxon>
        <taxon>Actinomycetes</taxon>
        <taxon>Kitasatosporales</taxon>
        <taxon>Streptomycetaceae</taxon>
        <taxon>Streptomyces</taxon>
    </lineage>
</organism>
<name>A0ABP9AUA4_9ACTN</name>
<dbReference type="Pfam" id="PF12710">
    <property type="entry name" value="HAD"/>
    <property type="match status" value="1"/>
</dbReference>
<evidence type="ECO:0000313" key="5">
    <source>
        <dbReference type="EMBL" id="GAA4786009.1"/>
    </source>
</evidence>
<keyword evidence="4" id="KW-0460">Magnesium</keyword>
<comment type="caution">
    <text evidence="5">The sequence shown here is derived from an EMBL/GenBank/DDBJ whole genome shotgun (WGS) entry which is preliminary data.</text>
</comment>
<evidence type="ECO:0000256" key="1">
    <source>
        <dbReference type="ARBA" id="ARBA00009184"/>
    </source>
</evidence>
<evidence type="ECO:0000313" key="6">
    <source>
        <dbReference type="Proteomes" id="UP001501265"/>
    </source>
</evidence>
<dbReference type="InterPro" id="IPR023214">
    <property type="entry name" value="HAD_sf"/>
</dbReference>
<dbReference type="NCBIfam" id="TIGR01488">
    <property type="entry name" value="HAD-SF-IB"/>
    <property type="match status" value="1"/>
</dbReference>
<keyword evidence="3 5" id="KW-0378">Hydrolase</keyword>
<accession>A0ABP9AUA4</accession>
<dbReference type="GO" id="GO:0016787">
    <property type="term" value="F:hydrolase activity"/>
    <property type="evidence" value="ECO:0007669"/>
    <property type="project" value="UniProtKB-KW"/>
</dbReference>
<keyword evidence="6" id="KW-1185">Reference proteome</keyword>
<proteinExistence type="inferred from homology"/>
<dbReference type="EMBL" id="BAABIG010000007">
    <property type="protein sequence ID" value="GAA4786009.1"/>
    <property type="molecule type" value="Genomic_DNA"/>
</dbReference>
<dbReference type="PANTHER" id="PTHR43344">
    <property type="entry name" value="PHOSPHOSERINE PHOSPHATASE"/>
    <property type="match status" value="1"/>
</dbReference>
<dbReference type="NCBIfam" id="TIGR01490">
    <property type="entry name" value="HAD-SF-IB-hyp1"/>
    <property type="match status" value="1"/>
</dbReference>
<comment type="similarity">
    <text evidence="1">Belongs to the HAD-like hydrolase superfamily. SerB family.</text>
</comment>
<dbReference type="InterPro" id="IPR050582">
    <property type="entry name" value="HAD-like_SerB"/>
</dbReference>
<reference evidence="6" key="1">
    <citation type="journal article" date="2019" name="Int. J. Syst. Evol. Microbiol.">
        <title>The Global Catalogue of Microorganisms (GCM) 10K type strain sequencing project: providing services to taxonomists for standard genome sequencing and annotation.</title>
        <authorList>
            <consortium name="The Broad Institute Genomics Platform"/>
            <consortium name="The Broad Institute Genome Sequencing Center for Infectious Disease"/>
            <person name="Wu L."/>
            <person name="Ma J."/>
        </authorList>
    </citation>
    <scope>NUCLEOTIDE SEQUENCE [LARGE SCALE GENOMIC DNA]</scope>
    <source>
        <strain evidence="6">JCM 18081</strain>
    </source>
</reference>